<reference evidence="1" key="1">
    <citation type="submission" date="2019-04" db="EMBL/GenBank/DDBJ databases">
        <title>Microbes associate with the intestines of laboratory mice.</title>
        <authorList>
            <person name="Navarre W."/>
            <person name="Wong E."/>
            <person name="Huang K."/>
            <person name="Tropini C."/>
            <person name="Ng K."/>
            <person name="Yu B."/>
        </authorList>
    </citation>
    <scope>NUCLEOTIDE SEQUENCE</scope>
    <source>
        <strain evidence="1">NM04_E33</strain>
    </source>
</reference>
<dbReference type="EMBL" id="SRYB01000034">
    <property type="protein sequence ID" value="TGY76921.1"/>
    <property type="molecule type" value="Genomic_DNA"/>
</dbReference>
<organism evidence="1 2">
    <name type="scientific">Lepagella muris</name>
    <dbReference type="NCBI Taxonomy" id="3032870"/>
    <lineage>
        <taxon>Bacteria</taxon>
        <taxon>Pseudomonadati</taxon>
        <taxon>Bacteroidota</taxon>
        <taxon>Bacteroidia</taxon>
        <taxon>Bacteroidales</taxon>
        <taxon>Muribaculaceae</taxon>
        <taxon>Lepagella</taxon>
    </lineage>
</organism>
<protein>
    <submittedName>
        <fullName evidence="1">DedA family protein</fullName>
    </submittedName>
</protein>
<comment type="caution">
    <text evidence="1">The sequence shown here is derived from an EMBL/GenBank/DDBJ whole genome shotgun (WGS) entry which is preliminary data.</text>
</comment>
<proteinExistence type="predicted"/>
<accession>A0AC61RDQ9</accession>
<name>A0AC61RDQ9_9BACT</name>
<evidence type="ECO:0000313" key="1">
    <source>
        <dbReference type="EMBL" id="TGY76921.1"/>
    </source>
</evidence>
<dbReference type="Proteomes" id="UP000306319">
    <property type="component" value="Unassembled WGS sequence"/>
</dbReference>
<keyword evidence="2" id="KW-1185">Reference proteome</keyword>
<sequence length="227" mass="25463">MLDLIPLAIFDASQFFQWFVENANYLFVFLFMVVESSFIPFPSEVVVPPAAYLACTNTGAGSDMNIFMVVCFATLGALVGAFINYYIALWIGRPVVYAFADSRFGHMLMINRQKVDKAEAYFDKHGAISTFIGRLIPAIRQLISIPAGLSRMNIGQFAIFTGLGALVWNGILAALGYWLSTTVSPDQLFEKVEEYNKYLTWFGYGIALVCLIFILWNAFKPKHKESL</sequence>
<gene>
    <name evidence="1" type="ORF">E5331_17095</name>
</gene>
<evidence type="ECO:0000313" key="2">
    <source>
        <dbReference type="Proteomes" id="UP000306319"/>
    </source>
</evidence>